<feature type="compositionally biased region" description="Basic and acidic residues" evidence="1">
    <location>
        <begin position="316"/>
        <end position="339"/>
    </location>
</feature>
<dbReference type="EMBL" id="KV424195">
    <property type="protein sequence ID" value="KZT50285.1"/>
    <property type="molecule type" value="Genomic_DNA"/>
</dbReference>
<name>A0A165C5X1_9BASI</name>
<feature type="compositionally biased region" description="Polar residues" evidence="1">
    <location>
        <begin position="102"/>
        <end position="114"/>
    </location>
</feature>
<evidence type="ECO:0000313" key="3">
    <source>
        <dbReference type="Proteomes" id="UP000076842"/>
    </source>
</evidence>
<evidence type="ECO:0008006" key="4">
    <source>
        <dbReference type="Google" id="ProtNLM"/>
    </source>
</evidence>
<dbReference type="Proteomes" id="UP000076842">
    <property type="component" value="Unassembled WGS sequence"/>
</dbReference>
<reference evidence="2 3" key="1">
    <citation type="journal article" date="2016" name="Mol. Biol. Evol.">
        <title>Comparative Genomics of Early-Diverging Mushroom-Forming Fungi Provides Insights into the Origins of Lignocellulose Decay Capabilities.</title>
        <authorList>
            <person name="Nagy L.G."/>
            <person name="Riley R."/>
            <person name="Tritt A."/>
            <person name="Adam C."/>
            <person name="Daum C."/>
            <person name="Floudas D."/>
            <person name="Sun H."/>
            <person name="Yadav J.S."/>
            <person name="Pangilinan J."/>
            <person name="Larsson K.H."/>
            <person name="Matsuura K."/>
            <person name="Barry K."/>
            <person name="Labutti K."/>
            <person name="Kuo R."/>
            <person name="Ohm R.A."/>
            <person name="Bhattacharya S.S."/>
            <person name="Shirouzu T."/>
            <person name="Yoshinaga Y."/>
            <person name="Martin F.M."/>
            <person name="Grigoriev I.V."/>
            <person name="Hibbett D.S."/>
        </authorList>
    </citation>
    <scope>NUCLEOTIDE SEQUENCE [LARGE SCALE GENOMIC DNA]</scope>
    <source>
        <strain evidence="2 3">HHB12733</strain>
    </source>
</reference>
<feature type="compositionally biased region" description="Low complexity" evidence="1">
    <location>
        <begin position="191"/>
        <end position="209"/>
    </location>
</feature>
<feature type="region of interest" description="Disordered" evidence="1">
    <location>
        <begin position="391"/>
        <end position="410"/>
    </location>
</feature>
<proteinExistence type="predicted"/>
<feature type="region of interest" description="Disordered" evidence="1">
    <location>
        <begin position="1"/>
        <end position="37"/>
    </location>
</feature>
<protein>
    <recommendedName>
        <fullName evidence="4">BZIP domain-containing protein</fullName>
    </recommendedName>
</protein>
<accession>A0A165C5X1</accession>
<dbReference type="InParanoid" id="A0A165C5X1"/>
<keyword evidence="3" id="KW-1185">Reference proteome</keyword>
<feature type="region of interest" description="Disordered" evidence="1">
    <location>
        <begin position="75"/>
        <end position="268"/>
    </location>
</feature>
<feature type="compositionally biased region" description="Polar residues" evidence="1">
    <location>
        <begin position="217"/>
        <end position="227"/>
    </location>
</feature>
<feature type="compositionally biased region" description="Basic residues" evidence="1">
    <location>
        <begin position="304"/>
        <end position="315"/>
    </location>
</feature>
<sequence length="458" mass="50344">MLPLEEVSHSFATARSTSPTQTTTLQPIEGGGSSDWAEDGTAVQLSFLTQGARTHAIPSRPLDGVPDPIVKYETEEMARPDTGGLVKREEEETCDFTRVAPPQSTSPQRQQKTLSELRGSNARDMHSPHLPSPASSGARAPTHEMSTRNARARHATGFTRASDTSAKLVSHGRHDPLLSFLGSPPTGIGHSPGPSDSSSLSLTVPFSRSAEQRSPLHSDSPPVTLSTAGDERASLTTQVRTQNLVPLDAPIRPRQYVRDSRTSKKPVQASVLDRLDPTLRAQVQRYLEGNPILPQHTGEDRPVHHSHIPSRRRGRTNPEVHQDGLEEPRRKKVKDERVTGRGWVTPTSLPMDGHSSRGASDEDDRDEVTAGVIAVAEEAVRRAEVKRLNNTLSQRRSREKKRDEKEASDKEIARLKRTLEQTRAAHEVEREGWEATVDQLQKRIAHLGAHRCPVAGGQ</sequence>
<evidence type="ECO:0000313" key="2">
    <source>
        <dbReference type="EMBL" id="KZT50285.1"/>
    </source>
</evidence>
<feature type="region of interest" description="Disordered" evidence="1">
    <location>
        <begin position="291"/>
        <end position="367"/>
    </location>
</feature>
<feature type="compositionally biased region" description="Basic and acidic residues" evidence="1">
    <location>
        <begin position="400"/>
        <end position="410"/>
    </location>
</feature>
<evidence type="ECO:0000256" key="1">
    <source>
        <dbReference type="SAM" id="MobiDB-lite"/>
    </source>
</evidence>
<feature type="compositionally biased region" description="Polar residues" evidence="1">
    <location>
        <begin position="234"/>
        <end position="244"/>
    </location>
</feature>
<dbReference type="AlphaFoldDB" id="A0A165C5X1"/>
<organism evidence="2 3">
    <name type="scientific">Calocera cornea HHB12733</name>
    <dbReference type="NCBI Taxonomy" id="1353952"/>
    <lineage>
        <taxon>Eukaryota</taxon>
        <taxon>Fungi</taxon>
        <taxon>Dikarya</taxon>
        <taxon>Basidiomycota</taxon>
        <taxon>Agaricomycotina</taxon>
        <taxon>Dacrymycetes</taxon>
        <taxon>Dacrymycetales</taxon>
        <taxon>Dacrymycetaceae</taxon>
        <taxon>Calocera</taxon>
    </lineage>
</organism>
<gene>
    <name evidence="2" type="ORF">CALCODRAFT_197458</name>
</gene>
<feature type="compositionally biased region" description="Low complexity" evidence="1">
    <location>
        <begin position="12"/>
        <end position="27"/>
    </location>
</feature>